<reference evidence="13" key="1">
    <citation type="journal article" date="2019" name="Int. J. Syst. Evol. Microbiol.">
        <title>The Global Catalogue of Microorganisms (GCM) 10K type strain sequencing project: providing services to taxonomists for standard genome sequencing and annotation.</title>
        <authorList>
            <consortium name="The Broad Institute Genomics Platform"/>
            <consortium name="The Broad Institute Genome Sequencing Center for Infectious Disease"/>
            <person name="Wu L."/>
            <person name="Ma J."/>
        </authorList>
    </citation>
    <scope>NUCLEOTIDE SEQUENCE [LARGE SCALE GENOMIC DNA]</scope>
    <source>
        <strain evidence="13">JCM 16540</strain>
    </source>
</reference>
<feature type="compositionally biased region" description="Polar residues" evidence="9">
    <location>
        <begin position="1201"/>
        <end position="1215"/>
    </location>
</feature>
<dbReference type="Pfam" id="PF03023">
    <property type="entry name" value="MurJ"/>
    <property type="match status" value="1"/>
</dbReference>
<feature type="transmembrane region" description="Helical" evidence="10">
    <location>
        <begin position="358"/>
        <end position="381"/>
    </location>
</feature>
<evidence type="ECO:0000256" key="8">
    <source>
        <dbReference type="ARBA" id="ARBA00023170"/>
    </source>
</evidence>
<comment type="caution">
    <text evidence="12">The sequence shown here is derived from an EMBL/GenBank/DDBJ whole genome shotgun (WGS) entry which is preliminary data.</text>
</comment>
<keyword evidence="3 10" id="KW-0812">Transmembrane</keyword>
<dbReference type="PRINTS" id="PR01806">
    <property type="entry name" value="VIRFACTRMVIN"/>
</dbReference>
<feature type="transmembrane region" description="Helical" evidence="10">
    <location>
        <begin position="273"/>
        <end position="294"/>
    </location>
</feature>
<feature type="transmembrane region" description="Helical" evidence="10">
    <location>
        <begin position="427"/>
        <end position="448"/>
    </location>
</feature>
<evidence type="ECO:0000256" key="6">
    <source>
        <dbReference type="ARBA" id="ARBA00022989"/>
    </source>
</evidence>
<feature type="transmembrane region" description="Helical" evidence="10">
    <location>
        <begin position="228"/>
        <end position="252"/>
    </location>
</feature>
<dbReference type="NCBIfam" id="TIGR01695">
    <property type="entry name" value="murJ_mviN"/>
    <property type="match status" value="1"/>
</dbReference>
<evidence type="ECO:0000256" key="9">
    <source>
        <dbReference type="SAM" id="MobiDB-lite"/>
    </source>
</evidence>
<keyword evidence="7 10" id="KW-0472">Membrane</keyword>
<keyword evidence="13" id="KW-1185">Reference proteome</keyword>
<feature type="transmembrane region" description="Helical" evidence="10">
    <location>
        <begin position="497"/>
        <end position="519"/>
    </location>
</feature>
<dbReference type="Gene3D" id="3.30.200.20">
    <property type="entry name" value="Phosphorylase Kinase, domain 1"/>
    <property type="match status" value="1"/>
</dbReference>
<proteinExistence type="predicted"/>
<dbReference type="PANTHER" id="PTHR47019">
    <property type="entry name" value="LIPID II FLIPPASE MURJ"/>
    <property type="match status" value="1"/>
</dbReference>
<evidence type="ECO:0000256" key="7">
    <source>
        <dbReference type="ARBA" id="ARBA00023136"/>
    </source>
</evidence>
<feature type="transmembrane region" description="Helical" evidence="10">
    <location>
        <begin position="454"/>
        <end position="476"/>
    </location>
</feature>
<dbReference type="CDD" id="cd13123">
    <property type="entry name" value="MATE_MurJ_like"/>
    <property type="match status" value="1"/>
</dbReference>
<gene>
    <name evidence="12" type="ORF">GCM10022197_21780</name>
</gene>
<organism evidence="12 13">
    <name type="scientific">Microlunatus spumicola</name>
    <dbReference type="NCBI Taxonomy" id="81499"/>
    <lineage>
        <taxon>Bacteria</taxon>
        <taxon>Bacillati</taxon>
        <taxon>Actinomycetota</taxon>
        <taxon>Actinomycetes</taxon>
        <taxon>Propionibacteriales</taxon>
        <taxon>Propionibacteriaceae</taxon>
        <taxon>Microlunatus</taxon>
    </lineage>
</organism>
<dbReference type="InterPro" id="IPR008979">
    <property type="entry name" value="Galactose-bd-like_sf"/>
</dbReference>
<protein>
    <recommendedName>
        <fullName evidence="11">Protein kinase domain-containing protein</fullName>
    </recommendedName>
</protein>
<keyword evidence="5" id="KW-0573">Peptidoglycan synthesis</keyword>
<feature type="transmembrane region" description="Helical" evidence="10">
    <location>
        <begin position="80"/>
        <end position="98"/>
    </location>
</feature>
<dbReference type="InterPro" id="IPR011009">
    <property type="entry name" value="Kinase-like_dom_sf"/>
</dbReference>
<dbReference type="RefSeq" id="WP_204910651.1">
    <property type="nucleotide sequence ID" value="NZ_BAAAYR010000002.1"/>
</dbReference>
<dbReference type="Gene3D" id="2.60.120.260">
    <property type="entry name" value="Galactose-binding domain-like"/>
    <property type="match status" value="1"/>
</dbReference>
<evidence type="ECO:0000256" key="10">
    <source>
        <dbReference type="SAM" id="Phobius"/>
    </source>
</evidence>
<keyword evidence="8" id="KW-0675">Receptor</keyword>
<feature type="compositionally biased region" description="Low complexity" evidence="9">
    <location>
        <begin position="995"/>
        <end position="1013"/>
    </location>
</feature>
<accession>A0ABP6XDM4</accession>
<evidence type="ECO:0000256" key="1">
    <source>
        <dbReference type="ARBA" id="ARBA00004651"/>
    </source>
</evidence>
<dbReference type="SUPFAM" id="SSF49785">
    <property type="entry name" value="Galactose-binding domain-like"/>
    <property type="match status" value="1"/>
</dbReference>
<feature type="transmembrane region" description="Helical" evidence="10">
    <location>
        <begin position="118"/>
        <end position="141"/>
    </location>
</feature>
<keyword evidence="2" id="KW-1003">Cell membrane</keyword>
<sequence length="1250" mass="130953">MTEQGTRPTAVEQQEPDGRARGDEASATRRLVSAGAVMAAGTALSRVLGFVRLVVLVALFGNATRQADMFAIANTLPNSMYILLAGGVLNTVLVPQLVRAVRRDADGGEAYTNRVMTVGLLGLGLVTVLLTLAVPLVVALYSGSGWKAPGLEPQYASMTALAYWCMPQVFFYGVHVLAGQVLNARDRFGPMMWAPIANNVVSVAVLGVFFVVFGQTDPGSAFTRPQEILLGLGATAGIAVQAAVLVPFLRSAGYRFSPRLDLRGTGLGHTFRLARWTLGFVAVTQVALVVVNRLATEATVGGRGAGLTSYANAYAVWILPHSLVTVSLATAMLPSASRLGAAGDLRGVAAETTRTVRLAVAVLLPVAVGLVALGLPAAQLAFGFGRGGVDASFVGWALMALALGLVPFTVQYVLLRAFYALEDTRSTFFLQLVIAAVNVVAAVVIVSIVDDPLWVAAGLGLAYAIAYGVGVIVSFRRLRRTLPDLDPHELVRHCVRLLLAALPAAALAWAVCWAVTSRVGSRPGLFLALVLAGVVAVAVFMGLCRLLRVPEVTQITSVLRRRRTQQPGAAAPETVDPLDAADETVVREAVLPEAGDSSAPIGDSTTRVRPVALTIDEVSPTPAGALDRGDESAANGRSEDDGMTQTALAPALSDDDENDADTAARFLPVPTAAALPTGTMLASRYRLEELIADSRPSVTWRAFDEVLSRSVLVHVLAPGDPDERELLAAARRASVATDSRFLRVLDAVQGSESDVGSYIVCEYATGQSLEVLLSQAPLSGLEAAWVVREVADALSGVHGLGLHHRRINPENVIITPAGNVKIVGLLIDAVLRPNRGTNVPGADTGELVDVADLGRLLYAALVSRWPGGPAYSLPAAPRLGRRWMTPRQVRAGVSPALDNVCDQVLGDPPRHHATPITTAHALVQALTKVLGTADASSDLERRLHQPIPVVHHGPGRSQAAADPDTGAPPVSALLDQPTEEMTAIRPLRSGSTSGAAAPHAPLRPAADAPVSRPRSVPLAVAAPVRVDAPVTPRTATRPHQPRRWIAVLLALVLVLVVAGVVSAQVLSRRIGADPAPVTSSSAPPPSASAPATPSGEVVRIASARDFDPQGDTREENRDQVGLAIDGKDDTRWTTVTYKGNPKLGGIKRGVGLVLDLGAPHQVGSVRLRLSGDDTDVQLRVPASDPATTTTAPLGSDKSWRSVASRSDAGSSATLTPDSPVTTRFVLVYLTSLPKEGSGYKGGIYEAEVLS</sequence>
<feature type="region of interest" description="Disordered" evidence="9">
    <location>
        <begin position="946"/>
        <end position="972"/>
    </location>
</feature>
<feature type="transmembrane region" description="Helical" evidence="10">
    <location>
        <begin position="393"/>
        <end position="415"/>
    </location>
</feature>
<keyword evidence="6 10" id="KW-1133">Transmembrane helix</keyword>
<feature type="transmembrane region" description="Helical" evidence="10">
    <location>
        <begin position="525"/>
        <end position="547"/>
    </location>
</feature>
<feature type="compositionally biased region" description="Basic and acidic residues" evidence="9">
    <location>
        <begin position="16"/>
        <end position="25"/>
    </location>
</feature>
<dbReference type="SUPFAM" id="SSF56112">
    <property type="entry name" value="Protein kinase-like (PK-like)"/>
    <property type="match status" value="1"/>
</dbReference>
<feature type="transmembrane region" description="Helical" evidence="10">
    <location>
        <begin position="196"/>
        <end position="216"/>
    </location>
</feature>
<evidence type="ECO:0000313" key="13">
    <source>
        <dbReference type="Proteomes" id="UP001500767"/>
    </source>
</evidence>
<dbReference type="PROSITE" id="PS50011">
    <property type="entry name" value="PROTEIN_KINASE_DOM"/>
    <property type="match status" value="1"/>
</dbReference>
<evidence type="ECO:0000259" key="11">
    <source>
        <dbReference type="PROSITE" id="PS50011"/>
    </source>
</evidence>
<evidence type="ECO:0000256" key="5">
    <source>
        <dbReference type="ARBA" id="ARBA00022984"/>
    </source>
</evidence>
<feature type="domain" description="Protein kinase" evidence="11">
    <location>
        <begin position="685"/>
        <end position="1002"/>
    </location>
</feature>
<feature type="transmembrane region" description="Helical" evidence="10">
    <location>
        <begin position="314"/>
        <end position="337"/>
    </location>
</feature>
<evidence type="ECO:0000256" key="3">
    <source>
        <dbReference type="ARBA" id="ARBA00022692"/>
    </source>
</evidence>
<dbReference type="InterPro" id="IPR004268">
    <property type="entry name" value="MurJ"/>
</dbReference>
<dbReference type="Gene3D" id="1.10.510.10">
    <property type="entry name" value="Transferase(Phosphotransferase) domain 1"/>
    <property type="match status" value="1"/>
</dbReference>
<feature type="region of interest" description="Disordered" evidence="9">
    <location>
        <begin position="1"/>
        <end position="25"/>
    </location>
</feature>
<comment type="subcellular location">
    <subcellularLocation>
        <location evidence="1">Cell membrane</location>
        <topology evidence="1">Multi-pass membrane protein</topology>
    </subcellularLocation>
</comment>
<dbReference type="CDD" id="cd13973">
    <property type="entry name" value="PK_MviN-like"/>
    <property type="match status" value="1"/>
</dbReference>
<feature type="region of interest" description="Disordered" evidence="9">
    <location>
        <begin position="1073"/>
        <end position="1095"/>
    </location>
</feature>
<feature type="region of interest" description="Disordered" evidence="9">
    <location>
        <begin position="988"/>
        <end position="1013"/>
    </location>
</feature>
<evidence type="ECO:0000256" key="4">
    <source>
        <dbReference type="ARBA" id="ARBA00022960"/>
    </source>
</evidence>
<evidence type="ECO:0000256" key="2">
    <source>
        <dbReference type="ARBA" id="ARBA00022475"/>
    </source>
</evidence>
<feature type="transmembrane region" description="Helical" evidence="10">
    <location>
        <begin position="31"/>
        <end position="60"/>
    </location>
</feature>
<keyword evidence="4" id="KW-0133">Cell shape</keyword>
<dbReference type="InterPro" id="IPR000719">
    <property type="entry name" value="Prot_kinase_dom"/>
</dbReference>
<name>A0ABP6XDM4_9ACTN</name>
<feature type="region of interest" description="Disordered" evidence="9">
    <location>
        <begin position="1183"/>
        <end position="1215"/>
    </location>
</feature>
<dbReference type="PANTHER" id="PTHR47019:SF1">
    <property type="entry name" value="LIPID II FLIPPASE MURJ"/>
    <property type="match status" value="1"/>
</dbReference>
<dbReference type="Proteomes" id="UP001500767">
    <property type="component" value="Unassembled WGS sequence"/>
</dbReference>
<dbReference type="EMBL" id="BAAAYR010000002">
    <property type="protein sequence ID" value="GAA3565564.1"/>
    <property type="molecule type" value="Genomic_DNA"/>
</dbReference>
<evidence type="ECO:0000313" key="12">
    <source>
        <dbReference type="EMBL" id="GAA3565564.1"/>
    </source>
</evidence>
<dbReference type="InterPro" id="IPR051050">
    <property type="entry name" value="Lipid_II_flippase_MurJ/MviN"/>
</dbReference>
<feature type="region of interest" description="Disordered" evidence="9">
    <location>
        <begin position="619"/>
        <end position="643"/>
    </location>
</feature>
<feature type="transmembrane region" description="Helical" evidence="10">
    <location>
        <begin position="1044"/>
        <end position="1066"/>
    </location>
</feature>
<feature type="transmembrane region" description="Helical" evidence="10">
    <location>
        <begin position="161"/>
        <end position="184"/>
    </location>
</feature>